<evidence type="ECO:0000259" key="2">
    <source>
        <dbReference type="PROSITE" id="PS50943"/>
    </source>
</evidence>
<dbReference type="EMBL" id="PEIK01000003">
    <property type="protein sequence ID" value="PIH05214.1"/>
    <property type="molecule type" value="Genomic_DNA"/>
</dbReference>
<reference evidence="3 4" key="1">
    <citation type="submission" date="2017-10" db="EMBL/GenBank/DDBJ databases">
        <title>Reclassification of Eubacterium combesii and discrepancies in the nomenclature of botulinum neurotoxin producing clostridia. Request for an Opinion.</title>
        <authorList>
            <person name="Dobritsa A.P."/>
            <person name="Kutumbaka K.K."/>
            <person name="Samadpour M."/>
        </authorList>
    </citation>
    <scope>NUCLEOTIDE SEQUENCE [LARGE SCALE GENOMIC DNA]</scope>
    <source>
        <strain evidence="3 4">DSM 20696</strain>
    </source>
</reference>
<dbReference type="Proteomes" id="UP000231322">
    <property type="component" value="Unassembled WGS sequence"/>
</dbReference>
<dbReference type="PROSITE" id="PS50943">
    <property type="entry name" value="HTH_CROC1"/>
    <property type="match status" value="1"/>
</dbReference>
<dbReference type="PANTHER" id="PTHR46797">
    <property type="entry name" value="HTH-TYPE TRANSCRIPTIONAL REGULATOR"/>
    <property type="match status" value="1"/>
</dbReference>
<dbReference type="Pfam" id="PF01381">
    <property type="entry name" value="HTH_3"/>
    <property type="match status" value="1"/>
</dbReference>
<keyword evidence="1" id="KW-0238">DNA-binding</keyword>
<sequence length="134" mass="15633">MNIGENIRRIRKSKGLTMKQLGEKINMSEQAISQYERNLRTPNTKLLFKIANVLEIPPESLDPSIKEMANVLEKFDNEINFNSLKEDEKIISAIEILLNHKGYKISDFTEEEYQQIEKLVLEIIDLVAYKLNHQ</sequence>
<protein>
    <recommendedName>
        <fullName evidence="2">HTH cro/C1-type domain-containing protein</fullName>
    </recommendedName>
</protein>
<evidence type="ECO:0000256" key="1">
    <source>
        <dbReference type="ARBA" id="ARBA00023125"/>
    </source>
</evidence>
<accession>A0A2G7HJG9</accession>
<dbReference type="RefSeq" id="WP_099838451.1">
    <property type="nucleotide sequence ID" value="NZ_PEIK01000003.1"/>
</dbReference>
<dbReference type="PANTHER" id="PTHR46797:SF1">
    <property type="entry name" value="METHYLPHOSPHONATE SYNTHASE"/>
    <property type="match status" value="1"/>
</dbReference>
<dbReference type="CDD" id="cd00093">
    <property type="entry name" value="HTH_XRE"/>
    <property type="match status" value="1"/>
</dbReference>
<dbReference type="InterPro" id="IPR001387">
    <property type="entry name" value="Cro/C1-type_HTH"/>
</dbReference>
<proteinExistence type="predicted"/>
<feature type="domain" description="HTH cro/C1-type" evidence="2">
    <location>
        <begin position="7"/>
        <end position="61"/>
    </location>
</feature>
<keyword evidence="4" id="KW-1185">Reference proteome</keyword>
<name>A0A2G7HJG9_9CLOT</name>
<dbReference type="AlphaFoldDB" id="A0A2G7HJG9"/>
<dbReference type="Gene3D" id="1.10.260.40">
    <property type="entry name" value="lambda repressor-like DNA-binding domains"/>
    <property type="match status" value="1"/>
</dbReference>
<evidence type="ECO:0000313" key="3">
    <source>
        <dbReference type="EMBL" id="PIH05214.1"/>
    </source>
</evidence>
<evidence type="ECO:0000313" key="4">
    <source>
        <dbReference type="Proteomes" id="UP000231322"/>
    </source>
</evidence>
<organism evidence="3 4">
    <name type="scientific">Clostridium combesii</name>
    <dbReference type="NCBI Taxonomy" id="39481"/>
    <lineage>
        <taxon>Bacteria</taxon>
        <taxon>Bacillati</taxon>
        <taxon>Bacillota</taxon>
        <taxon>Clostridia</taxon>
        <taxon>Eubacteriales</taxon>
        <taxon>Clostridiaceae</taxon>
        <taxon>Clostridium</taxon>
    </lineage>
</organism>
<comment type="caution">
    <text evidence="3">The sequence shown here is derived from an EMBL/GenBank/DDBJ whole genome shotgun (WGS) entry which is preliminary data.</text>
</comment>
<gene>
    <name evidence="3" type="ORF">CS538_05135</name>
</gene>
<dbReference type="GO" id="GO:0003700">
    <property type="term" value="F:DNA-binding transcription factor activity"/>
    <property type="evidence" value="ECO:0007669"/>
    <property type="project" value="TreeGrafter"/>
</dbReference>
<dbReference type="SMART" id="SM00530">
    <property type="entry name" value="HTH_XRE"/>
    <property type="match status" value="1"/>
</dbReference>
<dbReference type="GO" id="GO:0005829">
    <property type="term" value="C:cytosol"/>
    <property type="evidence" value="ECO:0007669"/>
    <property type="project" value="TreeGrafter"/>
</dbReference>
<dbReference type="GO" id="GO:0003677">
    <property type="term" value="F:DNA binding"/>
    <property type="evidence" value="ECO:0007669"/>
    <property type="project" value="UniProtKB-KW"/>
</dbReference>
<dbReference type="InterPro" id="IPR050807">
    <property type="entry name" value="TransReg_Diox_bact_type"/>
</dbReference>
<dbReference type="SUPFAM" id="SSF47413">
    <property type="entry name" value="lambda repressor-like DNA-binding domains"/>
    <property type="match status" value="1"/>
</dbReference>
<dbReference type="InterPro" id="IPR010982">
    <property type="entry name" value="Lambda_DNA-bd_dom_sf"/>
</dbReference>